<gene>
    <name evidence="2" type="ordered locus">Celgi_2779</name>
</gene>
<dbReference type="Gene3D" id="1.10.10.10">
    <property type="entry name" value="Winged helix-like DNA-binding domain superfamily/Winged helix DNA-binding domain"/>
    <property type="match status" value="1"/>
</dbReference>
<dbReference type="SMART" id="SM00347">
    <property type="entry name" value="HTH_MARR"/>
    <property type="match status" value="1"/>
</dbReference>
<evidence type="ECO:0000313" key="3">
    <source>
        <dbReference type="Proteomes" id="UP000000485"/>
    </source>
</evidence>
<dbReference type="eggNOG" id="COG1846">
    <property type="taxonomic scope" value="Bacteria"/>
</dbReference>
<dbReference type="PANTHER" id="PTHR33164:SF57">
    <property type="entry name" value="MARR-FAMILY TRANSCRIPTIONAL REGULATOR"/>
    <property type="match status" value="1"/>
</dbReference>
<dbReference type="InterPro" id="IPR036390">
    <property type="entry name" value="WH_DNA-bd_sf"/>
</dbReference>
<dbReference type="SUPFAM" id="SSF46785">
    <property type="entry name" value="Winged helix' DNA-binding domain"/>
    <property type="match status" value="1"/>
</dbReference>
<feature type="domain" description="HTH marR-type" evidence="1">
    <location>
        <begin position="15"/>
        <end position="146"/>
    </location>
</feature>
<dbReference type="GO" id="GO:0003700">
    <property type="term" value="F:DNA-binding transcription factor activity"/>
    <property type="evidence" value="ECO:0007669"/>
    <property type="project" value="InterPro"/>
</dbReference>
<dbReference type="Proteomes" id="UP000000485">
    <property type="component" value="Chromosome"/>
</dbReference>
<dbReference type="HOGENOM" id="CLU_083287_7_0_11"/>
<evidence type="ECO:0000313" key="2">
    <source>
        <dbReference type="EMBL" id="AEI13277.1"/>
    </source>
</evidence>
<sequence length="152" mass="15888">MDAAQALGELAAAAHDDLGRLLLRASREVNHAAVERLHERGFTDVRPAHAAVLAHLDADGTRIVDLAHRAGLTRQAVAVTVRELVAAGYADATADPADGRASLVSLTPRGATLCHTAAQVIRDEGARWGERIGDPGLTDLLARLRALVDAAG</sequence>
<organism evidence="2 3">
    <name type="scientific">Cellulomonas gilvus (strain ATCC 13127 / NRRL B-14078)</name>
    <name type="common">Cellvibrio gilvus</name>
    <dbReference type="NCBI Taxonomy" id="593907"/>
    <lineage>
        <taxon>Bacteria</taxon>
        <taxon>Bacillati</taxon>
        <taxon>Actinomycetota</taxon>
        <taxon>Actinomycetes</taxon>
        <taxon>Micrococcales</taxon>
        <taxon>Cellulomonadaceae</taxon>
        <taxon>Cellulomonas</taxon>
    </lineage>
</organism>
<evidence type="ECO:0000259" key="1">
    <source>
        <dbReference type="PROSITE" id="PS50995"/>
    </source>
</evidence>
<dbReference type="EMBL" id="CP002665">
    <property type="protein sequence ID" value="AEI13277.1"/>
    <property type="molecule type" value="Genomic_DNA"/>
</dbReference>
<dbReference type="Pfam" id="PF12802">
    <property type="entry name" value="MarR_2"/>
    <property type="match status" value="1"/>
</dbReference>
<name>F8A4M9_CELGA</name>
<dbReference type="AlphaFoldDB" id="F8A4M9"/>
<dbReference type="GO" id="GO:0006950">
    <property type="term" value="P:response to stress"/>
    <property type="evidence" value="ECO:0007669"/>
    <property type="project" value="TreeGrafter"/>
</dbReference>
<dbReference type="InterPro" id="IPR036388">
    <property type="entry name" value="WH-like_DNA-bd_sf"/>
</dbReference>
<dbReference type="KEGG" id="cga:Celgi_2779"/>
<dbReference type="RefSeq" id="WP_013884794.1">
    <property type="nucleotide sequence ID" value="NC_015671.1"/>
</dbReference>
<protein>
    <submittedName>
        <fullName evidence="2">Regulatory protein MarR</fullName>
    </submittedName>
</protein>
<proteinExistence type="predicted"/>
<dbReference type="OrthoDB" id="122135at2"/>
<reference evidence="3" key="1">
    <citation type="submission" date="2011-04" db="EMBL/GenBank/DDBJ databases">
        <title>Complete sequence of Cellvibrio gilvus ATCC 13127.</title>
        <authorList>
            <person name="Lucas S."/>
            <person name="Han J."/>
            <person name="Lapidus A."/>
            <person name="Cheng J.-F."/>
            <person name="Goodwin L."/>
            <person name="Pitluck S."/>
            <person name="Peters L."/>
            <person name="Munk A."/>
            <person name="Detter J.C."/>
            <person name="Han C."/>
            <person name="Tapia R."/>
            <person name="Land M."/>
            <person name="Hauser L."/>
            <person name="Kyrpides N."/>
            <person name="Ivanova N."/>
            <person name="Ovchinnikova G."/>
            <person name="Pagani I."/>
            <person name="Mead D."/>
            <person name="Brumm P."/>
            <person name="Woyke T."/>
        </authorList>
    </citation>
    <scope>NUCLEOTIDE SEQUENCE [LARGE SCALE GENOMIC DNA]</scope>
    <source>
        <strain evidence="3">ATCC 13127 / NRRL B-14078</strain>
    </source>
</reference>
<dbReference type="PANTHER" id="PTHR33164">
    <property type="entry name" value="TRANSCRIPTIONAL REGULATOR, MARR FAMILY"/>
    <property type="match status" value="1"/>
</dbReference>
<dbReference type="InterPro" id="IPR000835">
    <property type="entry name" value="HTH_MarR-typ"/>
</dbReference>
<dbReference type="STRING" id="593907.Celgi_2779"/>
<dbReference type="PROSITE" id="PS50995">
    <property type="entry name" value="HTH_MARR_2"/>
    <property type="match status" value="1"/>
</dbReference>
<accession>F8A4M9</accession>
<keyword evidence="3" id="KW-1185">Reference proteome</keyword>
<dbReference type="InterPro" id="IPR039422">
    <property type="entry name" value="MarR/SlyA-like"/>
</dbReference>